<comment type="subcellular location">
    <subcellularLocation>
        <location evidence="1">Membrane</location>
        <topology evidence="1">Multi-pass membrane protein</topology>
    </subcellularLocation>
</comment>
<feature type="transmembrane region" description="Helical" evidence="6">
    <location>
        <begin position="104"/>
        <end position="126"/>
    </location>
</feature>
<gene>
    <name evidence="9" type="primary">LOC100375228</name>
</gene>
<keyword evidence="8" id="KW-1185">Reference proteome</keyword>
<dbReference type="PROSITE" id="PS50262">
    <property type="entry name" value="G_PROTEIN_RECEP_F1_2"/>
    <property type="match status" value="1"/>
</dbReference>
<evidence type="ECO:0000256" key="6">
    <source>
        <dbReference type="SAM" id="Phobius"/>
    </source>
</evidence>
<dbReference type="GeneID" id="100375228"/>
<dbReference type="RefSeq" id="XP_002737077.1">
    <property type="nucleotide sequence ID" value="XM_002737031.1"/>
</dbReference>
<keyword evidence="4 6" id="KW-0472">Membrane</keyword>
<evidence type="ECO:0000256" key="5">
    <source>
        <dbReference type="SAM" id="MobiDB-lite"/>
    </source>
</evidence>
<dbReference type="Gene3D" id="1.20.1070.10">
    <property type="entry name" value="Rhodopsin 7-helix transmembrane proteins"/>
    <property type="match status" value="1"/>
</dbReference>
<dbReference type="PANTHER" id="PTHR23112:SF0">
    <property type="entry name" value="TRANSMEMBRANE PROTEIN 116"/>
    <property type="match status" value="1"/>
</dbReference>
<feature type="region of interest" description="Disordered" evidence="5">
    <location>
        <begin position="361"/>
        <end position="385"/>
    </location>
</feature>
<evidence type="ECO:0000256" key="3">
    <source>
        <dbReference type="ARBA" id="ARBA00022989"/>
    </source>
</evidence>
<evidence type="ECO:0000259" key="7">
    <source>
        <dbReference type="PROSITE" id="PS50262"/>
    </source>
</evidence>
<keyword evidence="3 6" id="KW-1133">Transmembrane helix</keyword>
<evidence type="ECO:0000256" key="1">
    <source>
        <dbReference type="ARBA" id="ARBA00004141"/>
    </source>
</evidence>
<evidence type="ECO:0000313" key="9">
    <source>
        <dbReference type="RefSeq" id="XP_002737077.1"/>
    </source>
</evidence>
<evidence type="ECO:0000256" key="4">
    <source>
        <dbReference type="ARBA" id="ARBA00023136"/>
    </source>
</evidence>
<keyword evidence="2 6" id="KW-0812">Transmembrane</keyword>
<dbReference type="InterPro" id="IPR017452">
    <property type="entry name" value="GPCR_Rhodpsn_7TM"/>
</dbReference>
<dbReference type="PANTHER" id="PTHR23112">
    <property type="entry name" value="G PROTEIN-COUPLED RECEPTOR 157-RELATED"/>
    <property type="match status" value="1"/>
</dbReference>
<feature type="transmembrane region" description="Helical" evidence="6">
    <location>
        <begin position="24"/>
        <end position="49"/>
    </location>
</feature>
<feature type="transmembrane region" description="Helical" evidence="6">
    <location>
        <begin position="61"/>
        <end position="84"/>
    </location>
</feature>
<evidence type="ECO:0000256" key="2">
    <source>
        <dbReference type="ARBA" id="ARBA00022692"/>
    </source>
</evidence>
<reference evidence="9" key="1">
    <citation type="submission" date="2025-08" db="UniProtKB">
        <authorList>
            <consortium name="RefSeq"/>
        </authorList>
    </citation>
    <scope>IDENTIFICATION</scope>
    <source>
        <tissue evidence="9">Testes</tissue>
    </source>
</reference>
<dbReference type="Proteomes" id="UP000694865">
    <property type="component" value="Unplaced"/>
</dbReference>
<dbReference type="CDD" id="cd00637">
    <property type="entry name" value="7tm_classA_rhodopsin-like"/>
    <property type="match status" value="1"/>
</dbReference>
<organism evidence="8 9">
    <name type="scientific">Saccoglossus kowalevskii</name>
    <name type="common">Acorn worm</name>
    <dbReference type="NCBI Taxonomy" id="10224"/>
    <lineage>
        <taxon>Eukaryota</taxon>
        <taxon>Metazoa</taxon>
        <taxon>Hemichordata</taxon>
        <taxon>Enteropneusta</taxon>
        <taxon>Harrimaniidae</taxon>
        <taxon>Saccoglossus</taxon>
    </lineage>
</organism>
<name>A0ABM0GTK9_SACKO</name>
<evidence type="ECO:0000313" key="8">
    <source>
        <dbReference type="Proteomes" id="UP000694865"/>
    </source>
</evidence>
<accession>A0ABM0GTK9</accession>
<sequence>MEASVLNNNSCSESDPQTILDMKILSYVHIIVASLSIIGASSIIVYSIYRNSCTTLDVRPLFHLSIADLCLSICWVLGATFWIVSFQNGRVNFDIMEECPYLQAVTQAFHIATFFLTVNYALNVYIRIKDKQNRANDLRPLMESWKMVWVLRSVYIFAWLAPIALMVPVVYLNIKSDEPDDNDCGKRCLLFISKPSCNVEAKNHWLCANYATLVFVLALGLSIIALLIIYGLSFRVYRQLVFQNVWTDRQRAAVSSMRYRITLYILVFLFCWLPAFTVAITQLVMEEIMWLHTYFTLYLVQGITAPSQGFLNCLVYGWTRPAFIRANPQSRYSTPGSATTTPLTRTTYRSYGVGESRKTWKRSTLDGSGSLSYSTSSTQSQLGLT</sequence>
<feature type="transmembrane region" description="Helical" evidence="6">
    <location>
        <begin position="297"/>
        <end position="318"/>
    </location>
</feature>
<feature type="transmembrane region" description="Helical" evidence="6">
    <location>
        <begin position="210"/>
        <end position="232"/>
    </location>
</feature>
<feature type="compositionally biased region" description="Low complexity" evidence="5">
    <location>
        <begin position="365"/>
        <end position="385"/>
    </location>
</feature>
<dbReference type="SUPFAM" id="SSF81321">
    <property type="entry name" value="Family A G protein-coupled receptor-like"/>
    <property type="match status" value="1"/>
</dbReference>
<protein>
    <submittedName>
        <fullName evidence="9">Transmembrane protein 116-like</fullName>
    </submittedName>
</protein>
<feature type="transmembrane region" description="Helical" evidence="6">
    <location>
        <begin position="261"/>
        <end position="285"/>
    </location>
</feature>
<proteinExistence type="predicted"/>
<feature type="transmembrane region" description="Helical" evidence="6">
    <location>
        <begin position="147"/>
        <end position="171"/>
    </location>
</feature>
<feature type="domain" description="G-protein coupled receptors family 1 profile" evidence="7">
    <location>
        <begin position="40"/>
        <end position="316"/>
    </location>
</feature>